<gene>
    <name evidence="1" type="ORF">QE152_g10397</name>
</gene>
<reference evidence="1 2" key="1">
    <citation type="journal article" date="2024" name="BMC Genomics">
        <title>De novo assembly and annotation of Popillia japonica's genome with initial clues to its potential as an invasive pest.</title>
        <authorList>
            <person name="Cucini C."/>
            <person name="Boschi S."/>
            <person name="Funari R."/>
            <person name="Cardaioli E."/>
            <person name="Iannotti N."/>
            <person name="Marturano G."/>
            <person name="Paoli F."/>
            <person name="Bruttini M."/>
            <person name="Carapelli A."/>
            <person name="Frati F."/>
            <person name="Nardi F."/>
        </authorList>
    </citation>
    <scope>NUCLEOTIDE SEQUENCE [LARGE SCALE GENOMIC DNA]</scope>
    <source>
        <strain evidence="1">DMR45628</strain>
    </source>
</reference>
<evidence type="ECO:0000313" key="1">
    <source>
        <dbReference type="EMBL" id="KAK9737743.1"/>
    </source>
</evidence>
<evidence type="ECO:0000313" key="2">
    <source>
        <dbReference type="Proteomes" id="UP001458880"/>
    </source>
</evidence>
<dbReference type="InterPro" id="IPR043502">
    <property type="entry name" value="DNA/RNA_pol_sf"/>
</dbReference>
<organism evidence="1 2">
    <name type="scientific">Popillia japonica</name>
    <name type="common">Japanese beetle</name>
    <dbReference type="NCBI Taxonomy" id="7064"/>
    <lineage>
        <taxon>Eukaryota</taxon>
        <taxon>Metazoa</taxon>
        <taxon>Ecdysozoa</taxon>
        <taxon>Arthropoda</taxon>
        <taxon>Hexapoda</taxon>
        <taxon>Insecta</taxon>
        <taxon>Pterygota</taxon>
        <taxon>Neoptera</taxon>
        <taxon>Endopterygota</taxon>
        <taxon>Coleoptera</taxon>
        <taxon>Polyphaga</taxon>
        <taxon>Scarabaeiformia</taxon>
        <taxon>Scarabaeidae</taxon>
        <taxon>Rutelinae</taxon>
        <taxon>Popillia</taxon>
    </lineage>
</organism>
<dbReference type="EMBL" id="JASPKY010000095">
    <property type="protein sequence ID" value="KAK9737743.1"/>
    <property type="molecule type" value="Genomic_DNA"/>
</dbReference>
<accession>A0AAW1LRF6</accession>
<dbReference type="Proteomes" id="UP001458880">
    <property type="component" value="Unassembled WGS sequence"/>
</dbReference>
<dbReference type="Gene3D" id="3.30.70.270">
    <property type="match status" value="1"/>
</dbReference>
<protein>
    <submittedName>
        <fullName evidence="1">Uncharacterized protein</fullName>
    </submittedName>
</protein>
<keyword evidence="2" id="KW-1185">Reference proteome</keyword>
<sequence>MLNYLSRYIKDLSSKVIHLRKLTHQNIEWKWTDVENCEFENVKECVASAPTLKYFNVNEPVIKLRLKEITPRSRKSYLLLFSRA</sequence>
<dbReference type="GO" id="GO:0071897">
    <property type="term" value="P:DNA biosynthetic process"/>
    <property type="evidence" value="ECO:0007669"/>
    <property type="project" value="UniProtKB-ARBA"/>
</dbReference>
<dbReference type="SUPFAM" id="SSF56672">
    <property type="entry name" value="DNA/RNA polymerases"/>
    <property type="match status" value="1"/>
</dbReference>
<name>A0AAW1LRF6_POPJA</name>
<dbReference type="AlphaFoldDB" id="A0AAW1LRF6"/>
<dbReference type="InterPro" id="IPR043128">
    <property type="entry name" value="Rev_trsase/Diguanyl_cyclase"/>
</dbReference>
<comment type="caution">
    <text evidence="1">The sequence shown here is derived from an EMBL/GenBank/DDBJ whole genome shotgun (WGS) entry which is preliminary data.</text>
</comment>
<proteinExistence type="predicted"/>